<accession>A0A3G8M5X3</accession>
<dbReference type="InterPro" id="IPR000182">
    <property type="entry name" value="GNAT_dom"/>
</dbReference>
<dbReference type="Pfam" id="PF00583">
    <property type="entry name" value="Acetyltransf_1"/>
    <property type="match status" value="1"/>
</dbReference>
<feature type="domain" description="N-acetyltransferase" evidence="3">
    <location>
        <begin position="4"/>
        <end position="170"/>
    </location>
</feature>
<dbReference type="GO" id="GO:0016747">
    <property type="term" value="F:acyltransferase activity, transferring groups other than amino-acyl groups"/>
    <property type="evidence" value="ECO:0007669"/>
    <property type="project" value="InterPro"/>
</dbReference>
<reference evidence="4 5" key="1">
    <citation type="submission" date="2018-11" db="EMBL/GenBank/DDBJ databases">
        <title>Genome squencing of methanotrophic bacteria isolated from alkaline groundwater in Korea.</title>
        <authorList>
            <person name="Nguyen L.N."/>
        </authorList>
    </citation>
    <scope>NUCLEOTIDE SEQUENCE [LARGE SCALE GENOMIC DNA]</scope>
    <source>
        <strain evidence="4 5">GW6</strain>
    </source>
</reference>
<evidence type="ECO:0000256" key="1">
    <source>
        <dbReference type="ARBA" id="ARBA00022679"/>
    </source>
</evidence>
<dbReference type="KEGG" id="mros:EHO51_07370"/>
<gene>
    <name evidence="4" type="ORF">EHO51_07370</name>
</gene>
<dbReference type="AlphaFoldDB" id="A0A3G8M5X3"/>
<dbReference type="EMBL" id="CP034086">
    <property type="protein sequence ID" value="AZG76562.1"/>
    <property type="molecule type" value="Genomic_DNA"/>
</dbReference>
<organism evidence="4 5">
    <name type="scientific">Methylocystis rosea</name>
    <dbReference type="NCBI Taxonomy" id="173366"/>
    <lineage>
        <taxon>Bacteria</taxon>
        <taxon>Pseudomonadati</taxon>
        <taxon>Pseudomonadota</taxon>
        <taxon>Alphaproteobacteria</taxon>
        <taxon>Hyphomicrobiales</taxon>
        <taxon>Methylocystaceae</taxon>
        <taxon>Methylocystis</taxon>
    </lineage>
</organism>
<dbReference type="Gene3D" id="3.40.630.30">
    <property type="match status" value="1"/>
</dbReference>
<dbReference type="CDD" id="cd04301">
    <property type="entry name" value="NAT_SF"/>
    <property type="match status" value="1"/>
</dbReference>
<protein>
    <submittedName>
        <fullName evidence="4">GNAT family N-acetyltransferase</fullName>
    </submittedName>
</protein>
<keyword evidence="2" id="KW-0012">Acyltransferase</keyword>
<dbReference type="PROSITE" id="PS51186">
    <property type="entry name" value="GNAT"/>
    <property type="match status" value="1"/>
</dbReference>
<evidence type="ECO:0000313" key="4">
    <source>
        <dbReference type="EMBL" id="AZG76562.1"/>
    </source>
</evidence>
<dbReference type="SUPFAM" id="SSF55729">
    <property type="entry name" value="Acyl-CoA N-acyltransferases (Nat)"/>
    <property type="match status" value="1"/>
</dbReference>
<dbReference type="Proteomes" id="UP000273982">
    <property type="component" value="Chromosome"/>
</dbReference>
<dbReference type="InterPro" id="IPR050832">
    <property type="entry name" value="Bact_Acetyltransf"/>
</dbReference>
<dbReference type="PANTHER" id="PTHR43877">
    <property type="entry name" value="AMINOALKYLPHOSPHONATE N-ACETYLTRANSFERASE-RELATED-RELATED"/>
    <property type="match status" value="1"/>
</dbReference>
<evidence type="ECO:0000256" key="2">
    <source>
        <dbReference type="ARBA" id="ARBA00023315"/>
    </source>
</evidence>
<dbReference type="InterPro" id="IPR016181">
    <property type="entry name" value="Acyl_CoA_acyltransferase"/>
</dbReference>
<sequence>MAEYRLRRASIEDARSIAEIHAKAWRETYLGVMRAEALASIDLDDWTRRWGERIGSSEGAQAVFIACEGESPVGFARCSRQSNPKLVPLGFEGEIASIYLLQRTQRRGLGRRLVERLAEHLMSAGCASAAVWVLRDSPKARGFYEALGAEPVGVEGVWDIEGVVLPDIAYGWRDLRALCAGAGAVTRSPIR</sequence>
<name>A0A3G8M5X3_9HYPH</name>
<dbReference type="RefSeq" id="WP_124738347.1">
    <property type="nucleotide sequence ID" value="NZ_CP034086.1"/>
</dbReference>
<dbReference type="PANTHER" id="PTHR43877:SF1">
    <property type="entry name" value="ACETYLTRANSFERASE"/>
    <property type="match status" value="1"/>
</dbReference>
<keyword evidence="1 4" id="KW-0808">Transferase</keyword>
<evidence type="ECO:0000259" key="3">
    <source>
        <dbReference type="PROSITE" id="PS51186"/>
    </source>
</evidence>
<evidence type="ECO:0000313" key="5">
    <source>
        <dbReference type="Proteomes" id="UP000273982"/>
    </source>
</evidence>
<proteinExistence type="predicted"/>